<feature type="region of interest" description="Disordered" evidence="1">
    <location>
        <begin position="1"/>
        <end position="60"/>
    </location>
</feature>
<feature type="compositionally biased region" description="Acidic residues" evidence="1">
    <location>
        <begin position="25"/>
        <end position="40"/>
    </location>
</feature>
<evidence type="ECO:0000256" key="1">
    <source>
        <dbReference type="SAM" id="MobiDB-lite"/>
    </source>
</evidence>
<name>A0A8K0CB41_IGNLU</name>
<reference evidence="2" key="1">
    <citation type="submission" date="2019-08" db="EMBL/GenBank/DDBJ databases">
        <title>The genome of the North American firefly Photinus pyralis.</title>
        <authorList>
            <consortium name="Photinus pyralis genome working group"/>
            <person name="Fallon T.R."/>
            <person name="Sander Lower S.E."/>
            <person name="Weng J.-K."/>
        </authorList>
    </citation>
    <scope>NUCLEOTIDE SEQUENCE</scope>
    <source>
        <strain evidence="2">TRF0915ILg1</strain>
        <tissue evidence="2">Whole body</tissue>
    </source>
</reference>
<protein>
    <submittedName>
        <fullName evidence="2">Uncharacterized protein</fullName>
    </submittedName>
</protein>
<dbReference type="AlphaFoldDB" id="A0A8K0CB41"/>
<keyword evidence="3" id="KW-1185">Reference proteome</keyword>
<proteinExistence type="predicted"/>
<accession>A0A8K0CB41</accession>
<feature type="compositionally biased region" description="Acidic residues" evidence="1">
    <location>
        <begin position="47"/>
        <end position="58"/>
    </location>
</feature>
<sequence>MEESQSGLSVGKNDNLGDPTFINNDTEDVSSESEELDIEAETPINLPDDEEPEDEATESEINWQARYSNRILQFIT</sequence>
<dbReference type="EMBL" id="VTPC01090660">
    <property type="protein sequence ID" value="KAF2882032.1"/>
    <property type="molecule type" value="Genomic_DNA"/>
</dbReference>
<evidence type="ECO:0000313" key="3">
    <source>
        <dbReference type="Proteomes" id="UP000801492"/>
    </source>
</evidence>
<dbReference type="Proteomes" id="UP000801492">
    <property type="component" value="Unassembled WGS sequence"/>
</dbReference>
<gene>
    <name evidence="2" type="ORF">ILUMI_24132</name>
</gene>
<comment type="caution">
    <text evidence="2">The sequence shown here is derived from an EMBL/GenBank/DDBJ whole genome shotgun (WGS) entry which is preliminary data.</text>
</comment>
<evidence type="ECO:0000313" key="2">
    <source>
        <dbReference type="EMBL" id="KAF2882032.1"/>
    </source>
</evidence>
<organism evidence="2 3">
    <name type="scientific">Ignelater luminosus</name>
    <name type="common">Cucubano</name>
    <name type="synonym">Pyrophorus luminosus</name>
    <dbReference type="NCBI Taxonomy" id="2038154"/>
    <lineage>
        <taxon>Eukaryota</taxon>
        <taxon>Metazoa</taxon>
        <taxon>Ecdysozoa</taxon>
        <taxon>Arthropoda</taxon>
        <taxon>Hexapoda</taxon>
        <taxon>Insecta</taxon>
        <taxon>Pterygota</taxon>
        <taxon>Neoptera</taxon>
        <taxon>Endopterygota</taxon>
        <taxon>Coleoptera</taxon>
        <taxon>Polyphaga</taxon>
        <taxon>Elateriformia</taxon>
        <taxon>Elateroidea</taxon>
        <taxon>Elateridae</taxon>
        <taxon>Agrypninae</taxon>
        <taxon>Pyrophorini</taxon>
        <taxon>Ignelater</taxon>
    </lineage>
</organism>